<evidence type="ECO:0000313" key="7">
    <source>
        <dbReference type="EMBL" id="RCL74160.1"/>
    </source>
</evidence>
<dbReference type="PANTHER" id="PTHR34137">
    <property type="entry name" value="EXODEOXYRIBONUCLEASE 7 SMALL SUBUNIT"/>
    <property type="match status" value="1"/>
</dbReference>
<dbReference type="InterPro" id="IPR003761">
    <property type="entry name" value="Exonuc_VII_S"/>
</dbReference>
<dbReference type="Pfam" id="PF02609">
    <property type="entry name" value="Exonuc_VII_S"/>
    <property type="match status" value="1"/>
</dbReference>
<comment type="subunit">
    <text evidence="6">Heterooligomer composed of large and small subunits.</text>
</comment>
<dbReference type="GO" id="GO:0006308">
    <property type="term" value="P:DNA catabolic process"/>
    <property type="evidence" value="ECO:0007669"/>
    <property type="project" value="UniProtKB-UniRule"/>
</dbReference>
<comment type="caution">
    <text evidence="7">The sequence shown here is derived from an EMBL/GenBank/DDBJ whole genome shotgun (WGS) entry which is preliminary data.</text>
</comment>
<evidence type="ECO:0000313" key="8">
    <source>
        <dbReference type="Proteomes" id="UP000253570"/>
    </source>
</evidence>
<dbReference type="EC" id="3.1.11.6" evidence="6"/>
<dbReference type="GO" id="GO:0005829">
    <property type="term" value="C:cytosol"/>
    <property type="evidence" value="ECO:0007669"/>
    <property type="project" value="TreeGrafter"/>
</dbReference>
<comment type="subcellular location">
    <subcellularLocation>
        <location evidence="6">Cytoplasm</location>
    </subcellularLocation>
</comment>
<protein>
    <recommendedName>
        <fullName evidence="6">Exodeoxyribonuclease 7 small subunit</fullName>
        <ecNumber evidence="6">3.1.11.6</ecNumber>
    </recommendedName>
    <alternativeName>
        <fullName evidence="6">Exodeoxyribonuclease VII small subunit</fullName>
        <shortName evidence="6">Exonuclease VII small subunit</shortName>
    </alternativeName>
</protein>
<evidence type="ECO:0000256" key="4">
    <source>
        <dbReference type="ARBA" id="ARBA00022801"/>
    </source>
</evidence>
<dbReference type="AlphaFoldDB" id="A0A368DQN9"/>
<dbReference type="Proteomes" id="UP000253570">
    <property type="component" value="Unassembled WGS sequence"/>
</dbReference>
<keyword evidence="4 6" id="KW-0378">Hydrolase</keyword>
<evidence type="ECO:0000256" key="1">
    <source>
        <dbReference type="ARBA" id="ARBA00009998"/>
    </source>
</evidence>
<comment type="catalytic activity">
    <reaction evidence="6">
        <text>Exonucleolytic cleavage in either 5'- to 3'- or 3'- to 5'-direction to yield nucleoside 5'-phosphates.</text>
        <dbReference type="EC" id="3.1.11.6"/>
    </reaction>
</comment>
<name>A0A368DQN9_9PROT</name>
<dbReference type="SUPFAM" id="SSF116842">
    <property type="entry name" value="XseB-like"/>
    <property type="match status" value="1"/>
</dbReference>
<evidence type="ECO:0000256" key="5">
    <source>
        <dbReference type="ARBA" id="ARBA00022839"/>
    </source>
</evidence>
<dbReference type="NCBIfam" id="TIGR01280">
    <property type="entry name" value="xseB"/>
    <property type="match status" value="1"/>
</dbReference>
<dbReference type="InterPro" id="IPR037004">
    <property type="entry name" value="Exonuc_VII_ssu_sf"/>
</dbReference>
<evidence type="ECO:0000256" key="6">
    <source>
        <dbReference type="HAMAP-Rule" id="MF_00337"/>
    </source>
</evidence>
<organism evidence="7 8">
    <name type="scientific">PS1 clade bacterium</name>
    <dbReference type="NCBI Taxonomy" id="2175152"/>
    <lineage>
        <taxon>Bacteria</taxon>
        <taxon>Pseudomonadati</taxon>
        <taxon>Pseudomonadota</taxon>
        <taxon>Alphaproteobacteria</taxon>
        <taxon>PS1 clade</taxon>
    </lineage>
</organism>
<accession>A0A368DQN9</accession>
<comment type="function">
    <text evidence="6">Bidirectionally degrades single-stranded DNA into large acid-insoluble oligonucleotides, which are then degraded further into small acid-soluble oligonucleotides.</text>
</comment>
<dbReference type="NCBIfam" id="NF002139">
    <property type="entry name" value="PRK00977.1-3"/>
    <property type="match status" value="1"/>
</dbReference>
<sequence>MDNIMVKKIEPADINKLEFEEAMEMLNEIIQGLESGEVRLSQSVEKFEIGSELAKHCKKLLDDAELRINAIKINNVGNIVSSSELNESDQSDKN</sequence>
<dbReference type="HAMAP" id="MF_00337">
    <property type="entry name" value="Exonuc_7_S"/>
    <property type="match status" value="1"/>
</dbReference>
<reference evidence="7 8" key="1">
    <citation type="journal article" date="2018" name="Microbiome">
        <title>Fine metagenomic profile of the Mediterranean stratified and mixed water columns revealed by assembly and recruitment.</title>
        <authorList>
            <person name="Haro-Moreno J.M."/>
            <person name="Lopez-Perez M."/>
            <person name="De La Torre J.R."/>
            <person name="Picazo A."/>
            <person name="Camacho A."/>
            <person name="Rodriguez-Valera F."/>
        </authorList>
    </citation>
    <scope>NUCLEOTIDE SEQUENCE [LARGE SCALE GENOMIC DNA]</scope>
    <source>
        <strain evidence="7">MED-G57</strain>
    </source>
</reference>
<keyword evidence="3 6" id="KW-0540">Nuclease</keyword>
<dbReference type="PANTHER" id="PTHR34137:SF1">
    <property type="entry name" value="EXODEOXYRIBONUCLEASE 7 SMALL SUBUNIT"/>
    <property type="match status" value="1"/>
</dbReference>
<keyword evidence="2 6" id="KW-0963">Cytoplasm</keyword>
<proteinExistence type="inferred from homology"/>
<dbReference type="EMBL" id="QOQD01000003">
    <property type="protein sequence ID" value="RCL74160.1"/>
    <property type="molecule type" value="Genomic_DNA"/>
</dbReference>
<dbReference type="Gene3D" id="1.10.287.1040">
    <property type="entry name" value="Exonuclease VII, small subunit"/>
    <property type="match status" value="1"/>
</dbReference>
<evidence type="ECO:0000256" key="2">
    <source>
        <dbReference type="ARBA" id="ARBA00022490"/>
    </source>
</evidence>
<dbReference type="GO" id="GO:0008855">
    <property type="term" value="F:exodeoxyribonuclease VII activity"/>
    <property type="evidence" value="ECO:0007669"/>
    <property type="project" value="UniProtKB-UniRule"/>
</dbReference>
<comment type="similarity">
    <text evidence="1 6">Belongs to the XseB family.</text>
</comment>
<gene>
    <name evidence="6" type="primary">xseB</name>
    <name evidence="7" type="ORF">DBW71_01800</name>
</gene>
<keyword evidence="5 6" id="KW-0269">Exonuclease</keyword>
<dbReference type="GO" id="GO:0009318">
    <property type="term" value="C:exodeoxyribonuclease VII complex"/>
    <property type="evidence" value="ECO:0007669"/>
    <property type="project" value="UniProtKB-UniRule"/>
</dbReference>
<evidence type="ECO:0000256" key="3">
    <source>
        <dbReference type="ARBA" id="ARBA00022722"/>
    </source>
</evidence>